<dbReference type="Pfam" id="PF02012">
    <property type="entry name" value="BNR"/>
    <property type="match status" value="1"/>
</dbReference>
<evidence type="ECO:0000256" key="1">
    <source>
        <dbReference type="ARBA" id="ARBA00022729"/>
    </source>
</evidence>
<dbReference type="Pfam" id="PF03442">
    <property type="entry name" value="CBM_X2"/>
    <property type="match status" value="1"/>
</dbReference>
<keyword evidence="1 9" id="KW-0732">Signal</keyword>
<keyword evidence="12" id="KW-1185">Reference proteome</keyword>
<reference evidence="12" key="1">
    <citation type="journal article" date="2019" name="Int. J. Syst. Evol. Microbiol.">
        <title>The Global Catalogue of Microorganisms (GCM) 10K type strain sequencing project: providing services to taxonomists for standard genome sequencing and annotation.</title>
        <authorList>
            <consortium name="The Broad Institute Genomics Platform"/>
            <consortium name="The Broad Institute Genome Sequencing Center for Infectious Disease"/>
            <person name="Wu L."/>
            <person name="Ma J."/>
        </authorList>
    </citation>
    <scope>NUCLEOTIDE SEQUENCE [LARGE SCALE GENOMIC DNA]</scope>
    <source>
        <strain evidence="12">CCM 9147</strain>
    </source>
</reference>
<dbReference type="CDD" id="cd15482">
    <property type="entry name" value="Sialidase_non-viral"/>
    <property type="match status" value="1"/>
</dbReference>
<feature type="chain" id="PRO_5045300334" evidence="9">
    <location>
        <begin position="27"/>
        <end position="1046"/>
    </location>
</feature>
<dbReference type="PANTHER" id="PTHR43739">
    <property type="entry name" value="XYLOGLUCANASE (EUROFUNG)"/>
    <property type="match status" value="1"/>
</dbReference>
<evidence type="ECO:0000256" key="9">
    <source>
        <dbReference type="SAM" id="SignalP"/>
    </source>
</evidence>
<feature type="compositionally biased region" description="Basic and acidic residues" evidence="8">
    <location>
        <begin position="876"/>
        <end position="889"/>
    </location>
</feature>
<keyword evidence="5" id="KW-0326">Glycosidase</keyword>
<dbReference type="RefSeq" id="WP_229525713.1">
    <property type="nucleotide sequence ID" value="NZ_JAFFQR010000105.1"/>
</dbReference>
<feature type="region of interest" description="Disordered" evidence="8">
    <location>
        <begin position="862"/>
        <end position="895"/>
    </location>
</feature>
<dbReference type="InterPro" id="IPR036966">
    <property type="entry name" value="CBM3_sf"/>
</dbReference>
<dbReference type="Gene3D" id="2.60.40.710">
    <property type="entry name" value="Endoglucanase-like"/>
    <property type="match status" value="1"/>
</dbReference>
<evidence type="ECO:0000256" key="7">
    <source>
        <dbReference type="ARBA" id="ARBA00037986"/>
    </source>
</evidence>
<dbReference type="InterPro" id="IPR005102">
    <property type="entry name" value="Carbo-bd_X2"/>
</dbReference>
<dbReference type="Proteomes" id="UP001597340">
    <property type="component" value="Unassembled WGS sequence"/>
</dbReference>
<dbReference type="InterPro" id="IPR013783">
    <property type="entry name" value="Ig-like_fold"/>
</dbReference>
<keyword evidence="6" id="KW-0624">Polysaccharide degradation</keyword>
<dbReference type="InterPro" id="IPR014756">
    <property type="entry name" value="Ig_E-set"/>
</dbReference>
<feature type="signal peptide" evidence="9">
    <location>
        <begin position="1"/>
        <end position="26"/>
    </location>
</feature>
<organism evidence="11 12">
    <name type="scientific">Paenibacillus farraposensis</name>
    <dbReference type="NCBI Taxonomy" id="2807095"/>
    <lineage>
        <taxon>Bacteria</taxon>
        <taxon>Bacillati</taxon>
        <taxon>Bacillota</taxon>
        <taxon>Bacilli</taxon>
        <taxon>Bacillales</taxon>
        <taxon>Paenibacillaceae</taxon>
        <taxon>Paenibacillus</taxon>
    </lineage>
</organism>
<dbReference type="SUPFAM" id="SSF110296">
    <property type="entry name" value="Oligoxyloglucan reducing end-specific cellobiohydrolase"/>
    <property type="match status" value="2"/>
</dbReference>
<evidence type="ECO:0000259" key="10">
    <source>
        <dbReference type="PROSITE" id="PS51172"/>
    </source>
</evidence>
<evidence type="ECO:0000256" key="2">
    <source>
        <dbReference type="ARBA" id="ARBA00022801"/>
    </source>
</evidence>
<dbReference type="Pfam" id="PF00942">
    <property type="entry name" value="CBM_3"/>
    <property type="match status" value="1"/>
</dbReference>
<evidence type="ECO:0000256" key="4">
    <source>
        <dbReference type="ARBA" id="ARBA00023277"/>
    </source>
</evidence>
<sequence>MKKAKNKLGVACLALMIAGASWPGMAAQVHAAPSDEYSWKSVVTGGGGGFVPGIIFNEKEKDLIYARTDIGGAYRWDAAKESWIPLTDFVGWDDWNKNGVDALATDPVDPNRVYIATGTYTNSWDKENGQIMRSTDRGNTWKTTKLPFKVGGNMPGRSMGERLMIDPNKNNILFFGARSGNGLWRSDDYGVTWSKVNSFPNPGNYVQDPSNEYTSDNIGLAWITFDKKTGSSDKATQTIYVGVADKKESVYRSTDGGKTWSAVAGQPTGYLPHHGVLSSDGNLYITYSDGAGPYDGTKGEVWKLNAASGQWTNISPVASSSSDNYFGYGGLAVDAQKPGTLMVSTLNSWWPDAQIYRSNDSGATWSPIWEFEYYPNRKMRYNQDITAAPWLTFNTIPAPPEVSPKLGWMIGDLEIDPFNSDRMMYGTGATIYGTKNLTNWDKGGKIDISVAAKGIEETAILDLVSPPSGAPLVSAVGDVSGFRHDDLFKVPAKMLDNPTFASSESIDYSEANPGFMARVGKADYKKDPNAKSIGFSHDGGANWYKANSEPSGTAGGGSIAVAADGNGLLWSTSDKGVYYSKTTGNSWTASTGVPANAKIVSDRVNPNKYYAFAAGKVYASTDGGASFKASAANGLPTQGNADIGAVRGVEGDVWLAGGSEDVGSYGLWHSKDSGATFTKLDNVEQADFVGFGKAAPNRTNAAVFIVGKIDGVRGFYRSDDSGANWVRINDDEHQYARVTTIIGDPRVYGRAYLGTNGRGILVADRLGGEEAPAQSTITPTAATYGPDGSYNDISVKLTLNGNTLDEIQQGSTVLKKGEDYKLDGDKVTLTSKYLSTLPKGNTSLTFHFNVGGDAQFVVTVKGNTPSDPGTDPGTDPGKDPGTDPGKDPGTEPGTEQGVLKIQAYNGNLMDTTNTINPRIKIFNTGNSRVSLVDVTLRYYFTVNGEKDLNFFTDWSNYGASNVFASFKKLSHPKAGADIYAEIGFRSTAGYLEPGQSVELQTRISKVDWTNYSQFDDYSFDGASNNMKDSTKITAYLSGSKQWGIEP</sequence>
<keyword evidence="2" id="KW-0378">Hydrolase</keyword>
<name>A0ABW4DC06_9BACL</name>
<dbReference type="PROSITE" id="PS51172">
    <property type="entry name" value="CBM3"/>
    <property type="match status" value="1"/>
</dbReference>
<comment type="similarity">
    <text evidence="7">Belongs to the glycosyl hydrolase 74 family.</text>
</comment>
<dbReference type="Gene3D" id="2.130.10.10">
    <property type="entry name" value="YVTN repeat-like/Quinoprotein amine dehydrogenase"/>
    <property type="match status" value="2"/>
</dbReference>
<proteinExistence type="inferred from homology"/>
<dbReference type="SMART" id="SM01067">
    <property type="entry name" value="CBM_3"/>
    <property type="match status" value="1"/>
</dbReference>
<evidence type="ECO:0000313" key="12">
    <source>
        <dbReference type="Proteomes" id="UP001597340"/>
    </source>
</evidence>
<evidence type="ECO:0000256" key="3">
    <source>
        <dbReference type="ARBA" id="ARBA00023001"/>
    </source>
</evidence>
<dbReference type="SUPFAM" id="SSF49384">
    <property type="entry name" value="Carbohydrate-binding domain"/>
    <property type="match status" value="1"/>
</dbReference>
<evidence type="ECO:0000256" key="6">
    <source>
        <dbReference type="ARBA" id="ARBA00023326"/>
    </source>
</evidence>
<feature type="compositionally biased region" description="Low complexity" evidence="8">
    <location>
        <begin position="862"/>
        <end position="875"/>
    </location>
</feature>
<accession>A0ABW4DC06</accession>
<comment type="caution">
    <text evidence="11">The sequence shown here is derived from an EMBL/GenBank/DDBJ whole genome shotgun (WGS) entry which is preliminary data.</text>
</comment>
<dbReference type="Gene3D" id="2.60.40.10">
    <property type="entry name" value="Immunoglobulins"/>
    <property type="match status" value="1"/>
</dbReference>
<keyword evidence="4" id="KW-0119">Carbohydrate metabolism</keyword>
<dbReference type="InterPro" id="IPR002860">
    <property type="entry name" value="BNR_rpt"/>
</dbReference>
<dbReference type="InterPro" id="IPR015943">
    <property type="entry name" value="WD40/YVTN_repeat-like_dom_sf"/>
</dbReference>
<evidence type="ECO:0000313" key="11">
    <source>
        <dbReference type="EMBL" id="MFD1462227.1"/>
    </source>
</evidence>
<dbReference type="InterPro" id="IPR052025">
    <property type="entry name" value="Xyloglucanase_GH74"/>
</dbReference>
<gene>
    <name evidence="11" type="ORF">ACFQ5D_12605</name>
</gene>
<dbReference type="SUPFAM" id="SSF81296">
    <property type="entry name" value="E set domains"/>
    <property type="match status" value="1"/>
</dbReference>
<dbReference type="PANTHER" id="PTHR43739:SF2">
    <property type="entry name" value="OLIGOXYLOGLUCAN-REDUCING END-SPECIFIC XYLOGLUCANASE-RELATED"/>
    <property type="match status" value="1"/>
</dbReference>
<evidence type="ECO:0000256" key="8">
    <source>
        <dbReference type="SAM" id="MobiDB-lite"/>
    </source>
</evidence>
<feature type="domain" description="CBM3" evidence="10">
    <location>
        <begin position="895"/>
        <end position="1046"/>
    </location>
</feature>
<dbReference type="InterPro" id="IPR008965">
    <property type="entry name" value="CBM2/CBM3_carb-bd_dom_sf"/>
</dbReference>
<protein>
    <submittedName>
        <fullName evidence="11">X2-like carbohydrate binding domain-containing protein</fullName>
    </submittedName>
</protein>
<dbReference type="InterPro" id="IPR001956">
    <property type="entry name" value="CBM3"/>
</dbReference>
<dbReference type="EMBL" id="JBHTNZ010000014">
    <property type="protein sequence ID" value="MFD1462227.1"/>
    <property type="molecule type" value="Genomic_DNA"/>
</dbReference>
<keyword evidence="3" id="KW-0136">Cellulose degradation</keyword>
<evidence type="ECO:0000256" key="5">
    <source>
        <dbReference type="ARBA" id="ARBA00023295"/>
    </source>
</evidence>